<keyword evidence="2" id="KW-0328">Glycosyltransferase</keyword>
<dbReference type="AlphaFoldDB" id="A1BHS1"/>
<dbReference type="eggNOG" id="COG1216">
    <property type="taxonomic scope" value="Bacteria"/>
</dbReference>
<dbReference type="Gene3D" id="3.90.550.10">
    <property type="entry name" value="Spore Coat Polysaccharide Biosynthesis Protein SpsA, Chain A"/>
    <property type="match status" value="1"/>
</dbReference>
<dbReference type="RefSeq" id="WP_011745754.1">
    <property type="nucleotide sequence ID" value="NC_008639.1"/>
</dbReference>
<dbReference type="EMBL" id="CP000492">
    <property type="protein sequence ID" value="ABL65948.1"/>
    <property type="molecule type" value="Genomic_DNA"/>
</dbReference>
<dbReference type="CAZy" id="GT2">
    <property type="family name" value="Glycosyltransferase Family 2"/>
</dbReference>
<dbReference type="CDD" id="cd04186">
    <property type="entry name" value="GT_2_like_c"/>
    <property type="match status" value="1"/>
</dbReference>
<proteinExistence type="inferred from homology"/>
<evidence type="ECO:0000313" key="5">
    <source>
        <dbReference type="EMBL" id="ABL65948.1"/>
    </source>
</evidence>
<dbReference type="KEGG" id="cph:Cpha266_1932"/>
<dbReference type="SUPFAM" id="SSF53448">
    <property type="entry name" value="Nucleotide-diphospho-sugar transferases"/>
    <property type="match status" value="1"/>
</dbReference>
<dbReference type="Proteomes" id="UP000008701">
    <property type="component" value="Chromosome"/>
</dbReference>
<evidence type="ECO:0000256" key="1">
    <source>
        <dbReference type="ARBA" id="ARBA00006739"/>
    </source>
</evidence>
<evidence type="ECO:0000256" key="3">
    <source>
        <dbReference type="ARBA" id="ARBA00022679"/>
    </source>
</evidence>
<gene>
    <name evidence="5" type="ordered locus">Cpha266_1932</name>
</gene>
<protein>
    <submittedName>
        <fullName evidence="5">Glycosyl transferase, family 2</fullName>
    </submittedName>
</protein>
<sequence>MIEPERLRPAVDIIIPHFRGLEMLERSLESLEKTRYPSMGIIVVDNGGDQAGLVFLVKRFRNARLLRLRENKGYAGGCNEGLRFSSAEYLVFMNDDTEHDPFWLEHLVQSAEADKGIGALQPKILSLKAWRKRQRVFDYAGAAGGMIDRFGYPWCLGRNFMRIEQDSGQFDKSQEIFWASGVALFARRSVIEQVGGFDERFFMHMEEIDLCWRMKLAGFSIRSQPLSVVFHEGAASMPEGSAEKIFLNHRNNITMLLKNRGALSLLPVVSVRLFLEFAAALFYLMQGSGGVKKFRAVFRALRQNAQYLPETLSKRKLIQGSRKISDRELFRDMPFSLFLRKLNQFTFLVRKGGPRRSYP</sequence>
<evidence type="ECO:0000259" key="4">
    <source>
        <dbReference type="Pfam" id="PF00535"/>
    </source>
</evidence>
<keyword evidence="3 5" id="KW-0808">Transferase</keyword>
<dbReference type="InterPro" id="IPR029044">
    <property type="entry name" value="Nucleotide-diphossugar_trans"/>
</dbReference>
<dbReference type="GO" id="GO:0016757">
    <property type="term" value="F:glycosyltransferase activity"/>
    <property type="evidence" value="ECO:0007669"/>
    <property type="project" value="UniProtKB-KW"/>
</dbReference>
<dbReference type="HOGENOM" id="CLU_023845_4_0_10"/>
<dbReference type="Pfam" id="PF00535">
    <property type="entry name" value="Glycos_transf_2"/>
    <property type="match status" value="1"/>
</dbReference>
<accession>A1BHS1</accession>
<reference evidence="5 6" key="1">
    <citation type="submission" date="2006-12" db="EMBL/GenBank/DDBJ databases">
        <title>Complete sequence of Chlorobium phaeobacteroides DSM 266.</title>
        <authorList>
            <consortium name="US DOE Joint Genome Institute"/>
            <person name="Copeland A."/>
            <person name="Lucas S."/>
            <person name="Lapidus A."/>
            <person name="Barry K."/>
            <person name="Detter J.C."/>
            <person name="Glavina del Rio T."/>
            <person name="Hammon N."/>
            <person name="Israni S."/>
            <person name="Pitluck S."/>
            <person name="Goltsman E."/>
            <person name="Schmutz J."/>
            <person name="Larimer F."/>
            <person name="Land M."/>
            <person name="Hauser L."/>
            <person name="Mikhailova N."/>
            <person name="Li T."/>
            <person name="Overmann J."/>
            <person name="Bryant D.A."/>
            <person name="Richardson P."/>
        </authorList>
    </citation>
    <scope>NUCLEOTIDE SEQUENCE [LARGE SCALE GENOMIC DNA]</scope>
    <source>
        <strain evidence="5 6">DSM 266</strain>
    </source>
</reference>
<feature type="domain" description="Glycosyltransferase 2-like" evidence="4">
    <location>
        <begin position="13"/>
        <end position="191"/>
    </location>
</feature>
<evidence type="ECO:0000256" key="2">
    <source>
        <dbReference type="ARBA" id="ARBA00022676"/>
    </source>
</evidence>
<name>A1BHS1_CHLPD</name>
<comment type="similarity">
    <text evidence="1">Belongs to the glycosyltransferase 2 family.</text>
</comment>
<dbReference type="PANTHER" id="PTHR43179:SF12">
    <property type="entry name" value="GALACTOFURANOSYLTRANSFERASE GLFT2"/>
    <property type="match status" value="1"/>
</dbReference>
<keyword evidence="6" id="KW-1185">Reference proteome</keyword>
<dbReference type="InterPro" id="IPR001173">
    <property type="entry name" value="Glyco_trans_2-like"/>
</dbReference>
<dbReference type="PANTHER" id="PTHR43179">
    <property type="entry name" value="RHAMNOSYLTRANSFERASE WBBL"/>
    <property type="match status" value="1"/>
</dbReference>
<dbReference type="STRING" id="290317.Cpha266_1932"/>
<dbReference type="OrthoDB" id="9771846at2"/>
<organism evidence="5 6">
    <name type="scientific">Chlorobium phaeobacteroides (strain DSM 266 / SMG 266 / 2430)</name>
    <dbReference type="NCBI Taxonomy" id="290317"/>
    <lineage>
        <taxon>Bacteria</taxon>
        <taxon>Pseudomonadati</taxon>
        <taxon>Chlorobiota</taxon>
        <taxon>Chlorobiia</taxon>
        <taxon>Chlorobiales</taxon>
        <taxon>Chlorobiaceae</taxon>
        <taxon>Chlorobium/Pelodictyon group</taxon>
        <taxon>Chlorobium</taxon>
    </lineage>
</organism>
<evidence type="ECO:0000313" key="6">
    <source>
        <dbReference type="Proteomes" id="UP000008701"/>
    </source>
</evidence>